<reference evidence="1 2" key="1">
    <citation type="journal article" date="2021" name="Sci. Rep.">
        <title>The distribution of antibiotic resistance genes in chicken gut microbiota commensals.</title>
        <authorList>
            <person name="Juricova H."/>
            <person name="Matiasovicova J."/>
            <person name="Kubasova T."/>
            <person name="Cejkova D."/>
            <person name="Rychlik I."/>
        </authorList>
    </citation>
    <scope>NUCLEOTIDE SEQUENCE [LARGE SCALE GENOMIC DNA]</scope>
    <source>
        <strain evidence="1 2">An425</strain>
    </source>
</reference>
<evidence type="ECO:0000313" key="2">
    <source>
        <dbReference type="Proteomes" id="UP000728968"/>
    </source>
</evidence>
<dbReference type="Proteomes" id="UP000728968">
    <property type="component" value="Unassembled WGS sequence"/>
</dbReference>
<dbReference type="RefSeq" id="WP_204716893.1">
    <property type="nucleotide sequence ID" value="NZ_JACJLT010000263.1"/>
</dbReference>
<comment type="caution">
    <text evidence="1">The sequence shown here is derived from an EMBL/GenBank/DDBJ whole genome shotgun (WGS) entry which is preliminary data.</text>
</comment>
<keyword evidence="2" id="KW-1185">Reference proteome</keyword>
<name>A0ABS2G6S6_FUSMR</name>
<organism evidence="1 2">
    <name type="scientific">Fusobacterium mortiferum</name>
    <dbReference type="NCBI Taxonomy" id="850"/>
    <lineage>
        <taxon>Bacteria</taxon>
        <taxon>Fusobacteriati</taxon>
        <taxon>Fusobacteriota</taxon>
        <taxon>Fusobacteriia</taxon>
        <taxon>Fusobacteriales</taxon>
        <taxon>Fusobacteriaceae</taxon>
        <taxon>Fusobacterium</taxon>
    </lineage>
</organism>
<gene>
    <name evidence="1" type="ORF">H6A04_11655</name>
</gene>
<protein>
    <submittedName>
        <fullName evidence="1">Uncharacterized protein</fullName>
    </submittedName>
</protein>
<sequence length="158" mass="18766">MRVEDFIYIYKGPTDEMTLEKYINYFSNVYENKEEIINTFEKKFKYDFLESSQLLIENNYLYPVSMILVNSIDTLAKHYTGNCSDDEIGPNFRNFFRERLVKKLREENSKISSKSLVKQFYKEFRCSITHSNSTSLHFTIDKEISNICLQDNILVITS</sequence>
<evidence type="ECO:0000313" key="1">
    <source>
        <dbReference type="EMBL" id="MBM6876282.1"/>
    </source>
</evidence>
<accession>A0ABS2G6S6</accession>
<proteinExistence type="predicted"/>
<dbReference type="EMBL" id="JACJLT010000263">
    <property type="protein sequence ID" value="MBM6876282.1"/>
    <property type="molecule type" value="Genomic_DNA"/>
</dbReference>